<keyword evidence="3" id="KW-0378">Hydrolase</keyword>
<reference evidence="3" key="1">
    <citation type="submission" date="2021-01" db="EMBL/GenBank/DDBJ databases">
        <title>Whole genome shotgun sequence of Actinoplanes ferrugineus NBRC 15555.</title>
        <authorList>
            <person name="Komaki H."/>
            <person name="Tamura T."/>
        </authorList>
    </citation>
    <scope>NUCLEOTIDE SEQUENCE</scope>
    <source>
        <strain evidence="3">NBRC 15555</strain>
    </source>
</reference>
<organism evidence="3 4">
    <name type="scientific">Paractinoplanes ferrugineus</name>
    <dbReference type="NCBI Taxonomy" id="113564"/>
    <lineage>
        <taxon>Bacteria</taxon>
        <taxon>Bacillati</taxon>
        <taxon>Actinomycetota</taxon>
        <taxon>Actinomycetes</taxon>
        <taxon>Micromonosporales</taxon>
        <taxon>Micromonosporaceae</taxon>
        <taxon>Paractinoplanes</taxon>
    </lineage>
</organism>
<sequence>MRRTSAALLGATVVVGMGIAVPVLAHAGTGVRPSAVTHRAAPQRPDLRFAPWEERRYRMRQEAVDGVLRGKIEPVRRGGGLVARMGRGGRADQYVELAREKTDKVFVILAEFGDERHPDYPDVDTEPDVPGPTVFDGPRHNRITKPDPAVDNSSVWQADYDRRHYDDLLFGSGENTMKSYFQKQSAGRYSIEGEVTDWVKVRYNEARYGRLCTADGACDGDHIGELIEDAVTAWIAREKAAGRTDAELTAKLATYDAQDPDDFDGDGDFAEPDGYLDRFQIVHAGDDRATGVLEQGEDAIWAHRAWAFAQLEGEAGPADNKRGGVRIGGTDLWVGGYTIMPENGGLTVFAHEYTHDLGLRDDYDPLDRSVDNAEAWNLLGSTGGHLSAAGGPLGVRAADIGAWGKLQLGWLDHRSVRAGEKHTVDLGPSEYRTTRPQALVVTLPDLETPTDLGAPAAGERQYFSGAGSAADTTMTRELDLTGAATARLTMKARYSLDTDLDFVSVEASTDGGGTWTALDGTVRGAAFGRDADGRPALTGTTADKENGDEWADLSVALDAQAGRRIQLRLRYRSLAGSSSSGFFGDEITVTKDGTTVLSDGAEQPSTWTLDGFVVEDSTGVEKTPQSYVAAYRAPVSYDRNLKNGAFNYGWSSTRPKWIENFSYQNGLLVTYDNTAEFCNCISARPGQGRNLNIDAHPRPLTNPAGALWDSGVQMYDATFSKFPAESLTLHLDGKAQRIAGGRAQPVFDDTEQYFYEGAPWGVKLPAVGVRIEIVRQEASTMTVRVS</sequence>
<dbReference type="PANTHER" id="PTHR41775:SF1">
    <property type="entry name" value="PEPTIDASE M6-LIKE DOMAIN-CONTAINING PROTEIN"/>
    <property type="match status" value="1"/>
</dbReference>
<keyword evidence="3" id="KW-0645">Protease</keyword>
<dbReference type="EMBL" id="BOMM01000064">
    <property type="protein sequence ID" value="GIE15240.1"/>
    <property type="molecule type" value="Genomic_DNA"/>
</dbReference>
<dbReference type="Pfam" id="PF05547">
    <property type="entry name" value="Peptidase_M6"/>
    <property type="match status" value="1"/>
</dbReference>
<evidence type="ECO:0000259" key="1">
    <source>
        <dbReference type="Pfam" id="PF05547"/>
    </source>
</evidence>
<evidence type="ECO:0000259" key="2">
    <source>
        <dbReference type="Pfam" id="PF20774"/>
    </source>
</evidence>
<accession>A0A919MJZ2</accession>
<dbReference type="Pfam" id="PF20774">
    <property type="entry name" value="InhA-like_VEG"/>
    <property type="match status" value="1"/>
</dbReference>
<keyword evidence="4" id="KW-1185">Reference proteome</keyword>
<dbReference type="AlphaFoldDB" id="A0A919MJZ2"/>
<protein>
    <submittedName>
        <fullName evidence="3">Protease</fullName>
    </submittedName>
</protein>
<evidence type="ECO:0000313" key="3">
    <source>
        <dbReference type="EMBL" id="GIE15240.1"/>
    </source>
</evidence>
<feature type="domain" description="Peptidase M6-like" evidence="1">
    <location>
        <begin position="93"/>
        <end position="410"/>
    </location>
</feature>
<feature type="domain" description="Immune inhibitor A-like metallopeptidase VEG" evidence="2">
    <location>
        <begin position="621"/>
        <end position="779"/>
    </location>
</feature>
<proteinExistence type="predicted"/>
<dbReference type="NCBIfam" id="TIGR03296">
    <property type="entry name" value="M6dom_TIGR03296"/>
    <property type="match status" value="1"/>
</dbReference>
<gene>
    <name evidence="3" type="ORF">Afe05nite_70800</name>
</gene>
<dbReference type="Proteomes" id="UP000598174">
    <property type="component" value="Unassembled WGS sequence"/>
</dbReference>
<comment type="caution">
    <text evidence="3">The sequence shown here is derived from an EMBL/GenBank/DDBJ whole genome shotgun (WGS) entry which is preliminary data.</text>
</comment>
<name>A0A919MJZ2_9ACTN</name>
<dbReference type="InterPro" id="IPR008757">
    <property type="entry name" value="Peptidase_M6-like_domain"/>
</dbReference>
<dbReference type="Pfam" id="PF20773">
    <property type="entry name" value="InhA-like_MAM"/>
    <property type="match status" value="1"/>
</dbReference>
<dbReference type="GO" id="GO:0008233">
    <property type="term" value="F:peptidase activity"/>
    <property type="evidence" value="ECO:0007669"/>
    <property type="project" value="UniProtKB-KW"/>
</dbReference>
<dbReference type="GO" id="GO:0006508">
    <property type="term" value="P:proteolysis"/>
    <property type="evidence" value="ECO:0007669"/>
    <property type="project" value="UniProtKB-KW"/>
</dbReference>
<dbReference type="SUPFAM" id="SSF55486">
    <property type="entry name" value="Metalloproteases ('zincins'), catalytic domain"/>
    <property type="match status" value="1"/>
</dbReference>
<dbReference type="Gene3D" id="2.60.120.260">
    <property type="entry name" value="Galactose-binding domain-like"/>
    <property type="match status" value="1"/>
</dbReference>
<evidence type="ECO:0000313" key="4">
    <source>
        <dbReference type="Proteomes" id="UP000598174"/>
    </source>
</evidence>
<dbReference type="PANTHER" id="PTHR41775">
    <property type="entry name" value="SECRETED PROTEIN-RELATED"/>
    <property type="match status" value="1"/>
</dbReference>
<dbReference type="InterPro" id="IPR048665">
    <property type="entry name" value="InhA-like_VEG"/>
</dbReference>